<dbReference type="STRING" id="1802281.A3A44_02005"/>
<dbReference type="AlphaFoldDB" id="A0A1G2LDN7"/>
<organism evidence="12 13">
    <name type="scientific">Candidatus Sungbacteria bacterium RIFCSPLOWO2_01_FULL_60_25</name>
    <dbReference type="NCBI Taxonomy" id="1802281"/>
    <lineage>
        <taxon>Bacteria</taxon>
        <taxon>Candidatus Sungiibacteriota</taxon>
    </lineage>
</organism>
<dbReference type="PROSITE" id="PS51195">
    <property type="entry name" value="Q_MOTIF"/>
    <property type="match status" value="1"/>
</dbReference>
<reference evidence="12 13" key="1">
    <citation type="journal article" date="2016" name="Nat. Commun.">
        <title>Thousands of microbial genomes shed light on interconnected biogeochemical processes in an aquifer system.</title>
        <authorList>
            <person name="Anantharaman K."/>
            <person name="Brown C.T."/>
            <person name="Hug L.A."/>
            <person name="Sharon I."/>
            <person name="Castelle C.J."/>
            <person name="Probst A.J."/>
            <person name="Thomas B.C."/>
            <person name="Singh A."/>
            <person name="Wilkins M.J."/>
            <person name="Karaoz U."/>
            <person name="Brodie E.L."/>
            <person name="Williams K.H."/>
            <person name="Hubbard S.S."/>
            <person name="Banfield J.F."/>
        </authorList>
    </citation>
    <scope>NUCLEOTIDE SEQUENCE [LARGE SCALE GENOMIC DNA]</scope>
</reference>
<evidence type="ECO:0000256" key="7">
    <source>
        <dbReference type="RuleBase" id="RU000492"/>
    </source>
</evidence>
<dbReference type="InterPro" id="IPR044742">
    <property type="entry name" value="DEAD/DEAH_RhlB"/>
</dbReference>
<evidence type="ECO:0000313" key="12">
    <source>
        <dbReference type="EMBL" id="OHA09736.1"/>
    </source>
</evidence>
<keyword evidence="2 7" id="KW-0378">Hydrolase</keyword>
<dbReference type="PROSITE" id="PS00039">
    <property type="entry name" value="DEAD_ATP_HELICASE"/>
    <property type="match status" value="1"/>
</dbReference>
<dbReference type="Gene3D" id="3.40.50.300">
    <property type="entry name" value="P-loop containing nucleotide triphosphate hydrolases"/>
    <property type="match status" value="2"/>
</dbReference>
<sequence length="424" mass="47111">MKPAPNDPNGAFYGLGIAPAMLEILERLRFTTPTPIQRQSIPIAIEGKDVVGIAQTGTGKTLAFGIPMLQRLAKTKGRGLVILPTRELALQVDEALRQLGTSLGLRTAVLIGGLSLQPQIRAIRANPHIIIATPGRLIDHLNQKTVRLDHVHILVLDEADRMLDMGFAPQIKRILEAAPRDRQTMLFSATMPNEIMKMAATYMKLPIRVEIAPTGTTVERVTQELFIVHREAKTRLLEKILKEYRGSTLVFTRTKHGARKITKSVRGMGESAAEIHSNRSLAQRRDALEGFKSGKYRVLIATDIAARGIDVVGIEVVVNFDLPTNPEDYVHRIGRTARAGRAGHAISFAMPEQRNEVRDIERLIRKPLPVSQLPELPPAREAPPQASQLRPFAPRPFVAPYPRRHPHPGGGHPRNQGRPWRGRR</sequence>
<evidence type="ECO:0008006" key="14">
    <source>
        <dbReference type="Google" id="ProtNLM"/>
    </source>
</evidence>
<dbReference type="InterPro" id="IPR001650">
    <property type="entry name" value="Helicase_C-like"/>
</dbReference>
<dbReference type="CDD" id="cd00268">
    <property type="entry name" value="DEADc"/>
    <property type="match status" value="1"/>
</dbReference>
<dbReference type="InterPro" id="IPR014014">
    <property type="entry name" value="RNA_helicase_DEAD_Q_motif"/>
</dbReference>
<dbReference type="SUPFAM" id="SSF52540">
    <property type="entry name" value="P-loop containing nucleoside triphosphate hydrolases"/>
    <property type="match status" value="1"/>
</dbReference>
<evidence type="ECO:0000256" key="1">
    <source>
        <dbReference type="ARBA" id="ARBA00022741"/>
    </source>
</evidence>
<dbReference type="Pfam" id="PF00271">
    <property type="entry name" value="Helicase_C"/>
    <property type="match status" value="1"/>
</dbReference>
<proteinExistence type="inferred from homology"/>
<dbReference type="InterPro" id="IPR050079">
    <property type="entry name" value="DEAD_box_RNA_helicase"/>
</dbReference>
<feature type="domain" description="DEAD-box RNA helicase Q" evidence="11">
    <location>
        <begin position="10"/>
        <end position="38"/>
    </location>
</feature>
<dbReference type="CDD" id="cd18787">
    <property type="entry name" value="SF2_C_DEAD"/>
    <property type="match status" value="1"/>
</dbReference>
<evidence type="ECO:0000256" key="6">
    <source>
        <dbReference type="PROSITE-ProRule" id="PRU00552"/>
    </source>
</evidence>
<keyword evidence="1 7" id="KW-0547">Nucleotide-binding</keyword>
<evidence type="ECO:0000313" key="13">
    <source>
        <dbReference type="Proteomes" id="UP000178977"/>
    </source>
</evidence>
<comment type="similarity">
    <text evidence="5 7">Belongs to the DEAD box helicase family.</text>
</comment>
<dbReference type="PROSITE" id="PS51192">
    <property type="entry name" value="HELICASE_ATP_BIND_1"/>
    <property type="match status" value="1"/>
</dbReference>
<comment type="caution">
    <text evidence="12">The sequence shown here is derived from an EMBL/GenBank/DDBJ whole genome shotgun (WGS) entry which is preliminary data.</text>
</comment>
<feature type="domain" description="Helicase C-terminal" evidence="10">
    <location>
        <begin position="236"/>
        <end position="384"/>
    </location>
</feature>
<evidence type="ECO:0000259" key="9">
    <source>
        <dbReference type="PROSITE" id="PS51192"/>
    </source>
</evidence>
<evidence type="ECO:0000256" key="3">
    <source>
        <dbReference type="ARBA" id="ARBA00022806"/>
    </source>
</evidence>
<evidence type="ECO:0000256" key="8">
    <source>
        <dbReference type="SAM" id="MobiDB-lite"/>
    </source>
</evidence>
<dbReference type="InterPro" id="IPR014001">
    <property type="entry name" value="Helicase_ATP-bd"/>
</dbReference>
<evidence type="ECO:0000259" key="10">
    <source>
        <dbReference type="PROSITE" id="PS51194"/>
    </source>
</evidence>
<dbReference type="GO" id="GO:0016787">
    <property type="term" value="F:hydrolase activity"/>
    <property type="evidence" value="ECO:0007669"/>
    <property type="project" value="UniProtKB-KW"/>
</dbReference>
<evidence type="ECO:0000256" key="4">
    <source>
        <dbReference type="ARBA" id="ARBA00022840"/>
    </source>
</evidence>
<evidence type="ECO:0000259" key="11">
    <source>
        <dbReference type="PROSITE" id="PS51195"/>
    </source>
</evidence>
<dbReference type="PANTHER" id="PTHR47959">
    <property type="entry name" value="ATP-DEPENDENT RNA HELICASE RHLE-RELATED"/>
    <property type="match status" value="1"/>
</dbReference>
<keyword evidence="4 7" id="KW-0067">ATP-binding</keyword>
<dbReference type="GO" id="GO:0003676">
    <property type="term" value="F:nucleic acid binding"/>
    <property type="evidence" value="ECO:0007669"/>
    <property type="project" value="InterPro"/>
</dbReference>
<evidence type="ECO:0000256" key="5">
    <source>
        <dbReference type="ARBA" id="ARBA00038437"/>
    </source>
</evidence>
<dbReference type="EMBL" id="MHQT01000014">
    <property type="protein sequence ID" value="OHA09736.1"/>
    <property type="molecule type" value="Genomic_DNA"/>
</dbReference>
<keyword evidence="3 7" id="KW-0347">Helicase</keyword>
<protein>
    <recommendedName>
        <fullName evidence="14">DEAD/DEAH box helicase</fullName>
    </recommendedName>
</protein>
<feature type="short sequence motif" description="Q motif" evidence="6">
    <location>
        <begin position="10"/>
        <end position="38"/>
    </location>
</feature>
<dbReference type="InterPro" id="IPR027417">
    <property type="entry name" value="P-loop_NTPase"/>
</dbReference>
<feature type="region of interest" description="Disordered" evidence="8">
    <location>
        <begin position="371"/>
        <end position="424"/>
    </location>
</feature>
<evidence type="ECO:0000256" key="2">
    <source>
        <dbReference type="ARBA" id="ARBA00022801"/>
    </source>
</evidence>
<dbReference type="Proteomes" id="UP000178977">
    <property type="component" value="Unassembled WGS sequence"/>
</dbReference>
<dbReference type="GO" id="GO:0003724">
    <property type="term" value="F:RNA helicase activity"/>
    <property type="evidence" value="ECO:0007669"/>
    <property type="project" value="InterPro"/>
</dbReference>
<dbReference type="GO" id="GO:0005524">
    <property type="term" value="F:ATP binding"/>
    <property type="evidence" value="ECO:0007669"/>
    <property type="project" value="UniProtKB-KW"/>
</dbReference>
<dbReference type="PANTHER" id="PTHR47959:SF13">
    <property type="entry name" value="ATP-DEPENDENT RNA HELICASE RHLE"/>
    <property type="match status" value="1"/>
</dbReference>
<dbReference type="SMART" id="SM00490">
    <property type="entry name" value="HELICc"/>
    <property type="match status" value="1"/>
</dbReference>
<dbReference type="InterPro" id="IPR011545">
    <property type="entry name" value="DEAD/DEAH_box_helicase_dom"/>
</dbReference>
<dbReference type="Pfam" id="PF00270">
    <property type="entry name" value="DEAD"/>
    <property type="match status" value="1"/>
</dbReference>
<name>A0A1G2LDN7_9BACT</name>
<dbReference type="InterPro" id="IPR000629">
    <property type="entry name" value="RNA-helicase_DEAD-box_CS"/>
</dbReference>
<dbReference type="PROSITE" id="PS51194">
    <property type="entry name" value="HELICASE_CTER"/>
    <property type="match status" value="1"/>
</dbReference>
<gene>
    <name evidence="12" type="ORF">A3A44_02005</name>
</gene>
<dbReference type="GO" id="GO:0005829">
    <property type="term" value="C:cytosol"/>
    <property type="evidence" value="ECO:0007669"/>
    <property type="project" value="TreeGrafter"/>
</dbReference>
<accession>A0A1G2LDN7</accession>
<feature type="domain" description="Helicase ATP-binding" evidence="9">
    <location>
        <begin position="41"/>
        <end position="209"/>
    </location>
</feature>
<dbReference type="SMART" id="SM00487">
    <property type="entry name" value="DEXDc"/>
    <property type="match status" value="1"/>
</dbReference>